<keyword evidence="2" id="KW-1185">Reference proteome</keyword>
<evidence type="ECO:0000313" key="2">
    <source>
        <dbReference type="Proteomes" id="UP001152607"/>
    </source>
</evidence>
<accession>A0A9W4UK47</accession>
<dbReference type="Proteomes" id="UP001152607">
    <property type="component" value="Unassembled WGS sequence"/>
</dbReference>
<reference evidence="1" key="1">
    <citation type="submission" date="2023-01" db="EMBL/GenBank/DDBJ databases">
        <authorList>
            <person name="Van Ghelder C."/>
            <person name="Rancurel C."/>
        </authorList>
    </citation>
    <scope>NUCLEOTIDE SEQUENCE</scope>
    <source>
        <strain evidence="1">CNCM I-4278</strain>
    </source>
</reference>
<name>A0A9W4UK47_9PLEO</name>
<proteinExistence type="predicted"/>
<comment type="caution">
    <text evidence="1">The sequence shown here is derived from an EMBL/GenBank/DDBJ whole genome shotgun (WGS) entry which is preliminary data.</text>
</comment>
<organism evidence="1 2">
    <name type="scientific">Periconia digitata</name>
    <dbReference type="NCBI Taxonomy" id="1303443"/>
    <lineage>
        <taxon>Eukaryota</taxon>
        <taxon>Fungi</taxon>
        <taxon>Dikarya</taxon>
        <taxon>Ascomycota</taxon>
        <taxon>Pezizomycotina</taxon>
        <taxon>Dothideomycetes</taxon>
        <taxon>Pleosporomycetidae</taxon>
        <taxon>Pleosporales</taxon>
        <taxon>Massarineae</taxon>
        <taxon>Periconiaceae</taxon>
        <taxon>Periconia</taxon>
    </lineage>
</organism>
<protein>
    <submittedName>
        <fullName evidence="1">Uncharacterized protein</fullName>
    </submittedName>
</protein>
<sequence length="56" mass="6548">MFVYPAINPCLRKIDRGRGCISDAPLRDVFAKNGRWIINVTIDWVIRLSRRVYAIK</sequence>
<gene>
    <name evidence="1" type="ORF">PDIGIT_LOCUS9594</name>
</gene>
<dbReference type="EMBL" id="CAOQHR010000006">
    <property type="protein sequence ID" value="CAI6336492.1"/>
    <property type="molecule type" value="Genomic_DNA"/>
</dbReference>
<dbReference type="AlphaFoldDB" id="A0A9W4UK47"/>
<evidence type="ECO:0000313" key="1">
    <source>
        <dbReference type="EMBL" id="CAI6336492.1"/>
    </source>
</evidence>